<evidence type="ECO:0000313" key="2">
    <source>
        <dbReference type="Proteomes" id="UP001470230"/>
    </source>
</evidence>
<dbReference type="PANTHER" id="PTHR45661">
    <property type="entry name" value="SURFACE ANTIGEN"/>
    <property type="match status" value="1"/>
</dbReference>
<dbReference type="Proteomes" id="UP001470230">
    <property type="component" value="Unassembled WGS sequence"/>
</dbReference>
<dbReference type="InterPro" id="IPR032675">
    <property type="entry name" value="LRR_dom_sf"/>
</dbReference>
<comment type="caution">
    <text evidence="1">The sequence shown here is derived from an EMBL/GenBank/DDBJ whole genome shotgun (WGS) entry which is preliminary data.</text>
</comment>
<dbReference type="SUPFAM" id="SSF52058">
    <property type="entry name" value="L domain-like"/>
    <property type="match status" value="1"/>
</dbReference>
<sequence length="377" mass="43698">MNNHQSEREKTYFAKIEKNAEYCDFLFELKEEENTAILCDKHRSSGNIVIPRFVKHSNQDFVVKSIKEGAFKVSFKVRSIQFPPDSEIQSIERNAFYFSLIESITIPASLTELREGWCAGTPKLKRVTVDPNNQRYKNCEENDKLIVGKSDIKSDKYDVLVFACRDIQTIEIPPYIRQIESHAFDSISIESFTIPASLTELKEGWCAGTPKLKRVIVDPSNQRYKNCEENEKLIVGKSDIKSDKYDVLVFACRDVKSANIPPEIIKISSYAFSRSSIVNVFISPHVKQICKYSFSWCNRLRRFEIPQDSELQKIEKYSFSCSSIECIFIPRNVTRIYDSCFFTCDNLKMIEIDEKSSVKIFGKKFKNLIFIMMPKKK</sequence>
<evidence type="ECO:0000313" key="1">
    <source>
        <dbReference type="EMBL" id="KAK8836781.1"/>
    </source>
</evidence>
<dbReference type="Gene3D" id="3.80.10.10">
    <property type="entry name" value="Ribonuclease Inhibitor"/>
    <property type="match status" value="1"/>
</dbReference>
<accession>A0ABR2GT01</accession>
<dbReference type="PANTHER" id="PTHR45661:SF3">
    <property type="entry name" value="IG-LIKE DOMAIN-CONTAINING PROTEIN"/>
    <property type="match status" value="1"/>
</dbReference>
<organism evidence="1 2">
    <name type="scientific">Tritrichomonas musculus</name>
    <dbReference type="NCBI Taxonomy" id="1915356"/>
    <lineage>
        <taxon>Eukaryota</taxon>
        <taxon>Metamonada</taxon>
        <taxon>Parabasalia</taxon>
        <taxon>Tritrichomonadida</taxon>
        <taxon>Tritrichomonadidae</taxon>
        <taxon>Tritrichomonas</taxon>
    </lineage>
</organism>
<name>A0ABR2GT01_9EUKA</name>
<dbReference type="InterPro" id="IPR053139">
    <property type="entry name" value="Surface_bspA-like"/>
</dbReference>
<dbReference type="EMBL" id="JAPFFF010000063">
    <property type="protein sequence ID" value="KAK8836781.1"/>
    <property type="molecule type" value="Genomic_DNA"/>
</dbReference>
<gene>
    <name evidence="1" type="ORF">M9Y10_037303</name>
</gene>
<proteinExistence type="predicted"/>
<dbReference type="Pfam" id="PF13306">
    <property type="entry name" value="LRR_5"/>
    <property type="match status" value="3"/>
</dbReference>
<protein>
    <submittedName>
        <fullName evidence="1">Uncharacterized protein</fullName>
    </submittedName>
</protein>
<reference evidence="1 2" key="1">
    <citation type="submission" date="2024-04" db="EMBL/GenBank/DDBJ databases">
        <title>Tritrichomonas musculus Genome.</title>
        <authorList>
            <person name="Alves-Ferreira E."/>
            <person name="Grigg M."/>
            <person name="Lorenzi H."/>
            <person name="Galac M."/>
        </authorList>
    </citation>
    <scope>NUCLEOTIDE SEQUENCE [LARGE SCALE GENOMIC DNA]</scope>
    <source>
        <strain evidence="1 2">EAF2021</strain>
    </source>
</reference>
<dbReference type="InterPro" id="IPR026906">
    <property type="entry name" value="LRR_5"/>
</dbReference>
<keyword evidence="2" id="KW-1185">Reference proteome</keyword>